<accession>A0A7Y2E777</accession>
<reference evidence="5 6" key="1">
    <citation type="submission" date="2020-03" db="EMBL/GenBank/DDBJ databases">
        <title>Metabolic flexibility allows generalist bacteria to become dominant in a frequently disturbed ecosystem.</title>
        <authorList>
            <person name="Chen Y.-J."/>
            <person name="Leung P.M."/>
            <person name="Bay S.K."/>
            <person name="Hugenholtz P."/>
            <person name="Kessler A.J."/>
            <person name="Shelley G."/>
            <person name="Waite D.W."/>
            <person name="Cook P.L."/>
            <person name="Greening C."/>
        </authorList>
    </citation>
    <scope>NUCLEOTIDE SEQUENCE [LARGE SCALE GENOMIC DNA]</scope>
    <source>
        <strain evidence="5">SS_bin_28</strain>
    </source>
</reference>
<dbReference type="Pfam" id="PF01436">
    <property type="entry name" value="NHL"/>
    <property type="match status" value="1"/>
</dbReference>
<dbReference type="Gene3D" id="2.60.40.4070">
    <property type="match status" value="1"/>
</dbReference>
<feature type="compositionally biased region" description="Low complexity" evidence="3">
    <location>
        <begin position="432"/>
        <end position="442"/>
    </location>
</feature>
<dbReference type="InterPro" id="IPR026444">
    <property type="entry name" value="Secre_tail"/>
</dbReference>
<dbReference type="InterPro" id="IPR050952">
    <property type="entry name" value="TRIM-NHL_E3_ligases"/>
</dbReference>
<evidence type="ECO:0000313" key="6">
    <source>
        <dbReference type="Proteomes" id="UP000547674"/>
    </source>
</evidence>
<proteinExistence type="predicted"/>
<feature type="region of interest" description="Disordered" evidence="3">
    <location>
        <begin position="423"/>
        <end position="442"/>
    </location>
</feature>
<dbReference type="Gene3D" id="2.120.10.30">
    <property type="entry name" value="TolB, C-terminal domain"/>
    <property type="match status" value="1"/>
</dbReference>
<keyword evidence="1" id="KW-0677">Repeat</keyword>
<dbReference type="GO" id="GO:0008270">
    <property type="term" value="F:zinc ion binding"/>
    <property type="evidence" value="ECO:0007669"/>
    <property type="project" value="UniProtKB-KW"/>
</dbReference>
<evidence type="ECO:0000256" key="2">
    <source>
        <dbReference type="PROSITE-ProRule" id="PRU00504"/>
    </source>
</evidence>
<dbReference type="AlphaFoldDB" id="A0A7Y2E777"/>
<dbReference type="Proteomes" id="UP000547674">
    <property type="component" value="Unassembled WGS sequence"/>
</dbReference>
<dbReference type="PROSITE" id="PS51125">
    <property type="entry name" value="NHL"/>
    <property type="match status" value="1"/>
</dbReference>
<evidence type="ECO:0000256" key="3">
    <source>
        <dbReference type="SAM" id="MobiDB-lite"/>
    </source>
</evidence>
<dbReference type="PANTHER" id="PTHR24104">
    <property type="entry name" value="E3 UBIQUITIN-PROTEIN LIGASE NHLRC1-RELATED"/>
    <property type="match status" value="1"/>
</dbReference>
<name>A0A7Y2E777_UNCEI</name>
<dbReference type="InterPro" id="IPR011042">
    <property type="entry name" value="6-blade_b-propeller_TolB-like"/>
</dbReference>
<dbReference type="NCBIfam" id="TIGR04183">
    <property type="entry name" value="Por_Secre_tail"/>
    <property type="match status" value="1"/>
</dbReference>
<feature type="chain" id="PRO_5031570023" evidence="4">
    <location>
        <begin position="22"/>
        <end position="541"/>
    </location>
</feature>
<dbReference type="EMBL" id="JABDJR010000273">
    <property type="protein sequence ID" value="NNF06509.1"/>
    <property type="molecule type" value="Genomic_DNA"/>
</dbReference>
<keyword evidence="4" id="KW-0732">Signal</keyword>
<feature type="repeat" description="NHL" evidence="2">
    <location>
        <begin position="96"/>
        <end position="139"/>
    </location>
</feature>
<evidence type="ECO:0000256" key="1">
    <source>
        <dbReference type="ARBA" id="ARBA00022737"/>
    </source>
</evidence>
<evidence type="ECO:0000256" key="4">
    <source>
        <dbReference type="SAM" id="SignalP"/>
    </source>
</evidence>
<gene>
    <name evidence="5" type="ORF">HKN21_07090</name>
</gene>
<evidence type="ECO:0000313" key="5">
    <source>
        <dbReference type="EMBL" id="NNF06509.1"/>
    </source>
</evidence>
<dbReference type="InterPro" id="IPR001258">
    <property type="entry name" value="NHL_repeat"/>
</dbReference>
<dbReference type="PANTHER" id="PTHR24104:SF25">
    <property type="entry name" value="PROTEIN LIN-41"/>
    <property type="match status" value="1"/>
</dbReference>
<sequence>MSKQVLVATVLLASVSGGVTAQTLIEKDVLEGVPVLSRQVAETVLERQLFSNPYATVVYATTDVYERFPYVESRAMPIASDADWDRLVFGDPEQGLQAFTGVGSAIGALDTPRGLALDPKGKLYVSDSGNHRIVEFQIHHEFGEISLEPLRVLGDIKRPYDLAFSDGGTPDVPEDDRLYVAETGSNRVLRVNLGGASMKASYGVGSLGGGEGFFAGPTAIAVGQERGAATNEVFVADSHSRRLVKLLDTGSELKWIDAVGHDHPVITGIDTDSWGQVYMVGPRSSTISKYSRDLEGLDEISGFPSVLRDFHVVADRFTDHRSQEQNTNRPRGEGVLLGAWGDKSGLSKLTLGVDLKEPRVDFPVIEVRLTDPAEVMAEVYQENQLVARKKFGFVQSGLQQLAFEESDLDSGLPKGSYTMKLSARSSYEDSPSRSTTTSFSSDGFGDGSIAPIVLANAPNPFYSQTQIRFDGPVGGDPSGVIEVFDMQGRKVRTLVQGIAEGPGSVSWNATDEQGRRVASGIYLYRLKTRTQNITKKMVVTQ</sequence>
<feature type="signal peptide" evidence="4">
    <location>
        <begin position="1"/>
        <end position="21"/>
    </location>
</feature>
<dbReference type="SUPFAM" id="SSF63829">
    <property type="entry name" value="Calcium-dependent phosphotriesterase"/>
    <property type="match status" value="1"/>
</dbReference>
<organism evidence="5 6">
    <name type="scientific">Eiseniibacteriota bacterium</name>
    <dbReference type="NCBI Taxonomy" id="2212470"/>
    <lineage>
        <taxon>Bacteria</taxon>
        <taxon>Candidatus Eiseniibacteriota</taxon>
    </lineage>
</organism>
<comment type="caution">
    <text evidence="5">The sequence shown here is derived from an EMBL/GenBank/DDBJ whole genome shotgun (WGS) entry which is preliminary data.</text>
</comment>
<protein>
    <submittedName>
        <fullName evidence="5">T9SS type A sorting domain-containing protein</fullName>
    </submittedName>
</protein>